<protein>
    <recommendedName>
        <fullName evidence="5">Pseudouridine synthase RsuA/RluA-like domain-containing protein</fullName>
    </recommendedName>
</protein>
<dbReference type="PANTHER" id="PTHR21600:SF81">
    <property type="entry name" value="21S RRNA PSEUDOURIDINE(2819) SYNTHASE"/>
    <property type="match status" value="1"/>
</dbReference>
<organism evidence="6 7">
    <name type="scientific">Rehmannia glutinosa</name>
    <name type="common">Chinese foxglove</name>
    <dbReference type="NCBI Taxonomy" id="99300"/>
    <lineage>
        <taxon>Eukaryota</taxon>
        <taxon>Viridiplantae</taxon>
        <taxon>Streptophyta</taxon>
        <taxon>Embryophyta</taxon>
        <taxon>Tracheophyta</taxon>
        <taxon>Spermatophyta</taxon>
        <taxon>Magnoliopsida</taxon>
        <taxon>eudicotyledons</taxon>
        <taxon>Gunneridae</taxon>
        <taxon>Pentapetalae</taxon>
        <taxon>asterids</taxon>
        <taxon>lamiids</taxon>
        <taxon>Lamiales</taxon>
        <taxon>Orobanchaceae</taxon>
        <taxon>Rehmannieae</taxon>
        <taxon>Rehmannia</taxon>
    </lineage>
</organism>
<evidence type="ECO:0000313" key="6">
    <source>
        <dbReference type="EMBL" id="KAK6143569.1"/>
    </source>
</evidence>
<evidence type="ECO:0000256" key="3">
    <source>
        <dbReference type="ARBA" id="ARBA00023128"/>
    </source>
</evidence>
<evidence type="ECO:0000313" key="7">
    <source>
        <dbReference type="Proteomes" id="UP001318860"/>
    </source>
</evidence>
<dbReference type="Proteomes" id="UP001318860">
    <property type="component" value="Unassembled WGS sequence"/>
</dbReference>
<evidence type="ECO:0000259" key="5">
    <source>
        <dbReference type="Pfam" id="PF00849"/>
    </source>
</evidence>
<keyword evidence="7" id="KW-1185">Reference proteome</keyword>
<sequence>MAEKHFVRELFRQWRPNAAASSFRGVLTKGTYEQQYYYSTATATNGENCEKEKNYNQWLILPPFTPTADGSSIGKELYGRPADTNTTALKWILKCCPHLPRCLVQKLFRLRQIGAKDLMDIGDKIFLPKSVDGKSPSKTVENQSFSNEEEMKFIHSLELYKGGLGIKSSLDELAAKYLRYDYSESPRLVHRLDRDSSGILVMGRTQLSTTILHSIFREKTFGASNDVPGSDRILQKKYYALVIGSPRRREGLISVPLMKVVVDNGKSERITVVDNNHTLSVQHSATEYRLRVHCAEVLGTPIVGDYKYGWQAHKKLGQYFDSASDLKRDDKMTQVKHNIIGLELENGSISDKQPFLHLHCKKMILPNISLALQRGRIISTKWKALGRCSFAGTHAKKLGFTELALFSSIRRKASYSHVEAILIRKIVFGHLWLNLLYCCTWCSYMPGSAGPMNLPTVGTGERTKTTPIGYRNRVVLSKKGNTASHEKMN</sequence>
<name>A0ABR0WBV9_REHGL</name>
<dbReference type="Gene3D" id="3.30.2350.10">
    <property type="entry name" value="Pseudouridine synthase"/>
    <property type="match status" value="1"/>
</dbReference>
<feature type="domain" description="Pseudouridine synthase RsuA/RluA-like" evidence="5">
    <location>
        <begin position="173"/>
        <end position="267"/>
    </location>
</feature>
<dbReference type="InterPro" id="IPR050188">
    <property type="entry name" value="RluA_PseudoU_synthase"/>
</dbReference>
<dbReference type="CDD" id="cd02869">
    <property type="entry name" value="PseudoU_synth_RluA_like"/>
    <property type="match status" value="1"/>
</dbReference>
<proteinExistence type="inferred from homology"/>
<dbReference type="PANTHER" id="PTHR21600">
    <property type="entry name" value="MITOCHONDRIAL RNA PSEUDOURIDINE SYNTHASE"/>
    <property type="match status" value="1"/>
</dbReference>
<keyword evidence="4" id="KW-0413">Isomerase</keyword>
<dbReference type="SUPFAM" id="SSF55120">
    <property type="entry name" value="Pseudouridine synthase"/>
    <property type="match status" value="1"/>
</dbReference>
<comment type="subcellular location">
    <subcellularLocation>
        <location evidence="1">Mitochondrion</location>
    </subcellularLocation>
</comment>
<gene>
    <name evidence="6" type="ORF">DH2020_023917</name>
</gene>
<reference evidence="6 7" key="1">
    <citation type="journal article" date="2021" name="Comput. Struct. Biotechnol. J.">
        <title>De novo genome assembly of the potent medicinal plant Rehmannia glutinosa using nanopore technology.</title>
        <authorList>
            <person name="Ma L."/>
            <person name="Dong C."/>
            <person name="Song C."/>
            <person name="Wang X."/>
            <person name="Zheng X."/>
            <person name="Niu Y."/>
            <person name="Chen S."/>
            <person name="Feng W."/>
        </authorList>
    </citation>
    <scope>NUCLEOTIDE SEQUENCE [LARGE SCALE GENOMIC DNA]</scope>
    <source>
        <strain evidence="6">DH-2019</strain>
    </source>
</reference>
<evidence type="ECO:0000256" key="1">
    <source>
        <dbReference type="ARBA" id="ARBA00004173"/>
    </source>
</evidence>
<dbReference type="InterPro" id="IPR020103">
    <property type="entry name" value="PsdUridine_synth_cat_dom_sf"/>
</dbReference>
<dbReference type="InterPro" id="IPR006145">
    <property type="entry name" value="PsdUridine_synth_RsuA/RluA"/>
</dbReference>
<accession>A0ABR0WBV9</accession>
<comment type="similarity">
    <text evidence="2">Belongs to the pseudouridine synthase RluA family.</text>
</comment>
<dbReference type="EMBL" id="JABTTQ020000013">
    <property type="protein sequence ID" value="KAK6143569.1"/>
    <property type="molecule type" value="Genomic_DNA"/>
</dbReference>
<keyword evidence="3" id="KW-0496">Mitochondrion</keyword>
<comment type="caution">
    <text evidence="6">The sequence shown here is derived from an EMBL/GenBank/DDBJ whole genome shotgun (WGS) entry which is preliminary data.</text>
</comment>
<dbReference type="Pfam" id="PF00849">
    <property type="entry name" value="PseudoU_synth_2"/>
    <property type="match status" value="1"/>
</dbReference>
<evidence type="ECO:0000256" key="2">
    <source>
        <dbReference type="ARBA" id="ARBA00010876"/>
    </source>
</evidence>
<evidence type="ECO:0000256" key="4">
    <source>
        <dbReference type="ARBA" id="ARBA00023235"/>
    </source>
</evidence>